<gene>
    <name evidence="3" type="ORF">DKX38_022315</name>
</gene>
<accession>A0A5N5K129</accession>
<feature type="domain" description="Retrovirus-related Pol polyprotein from transposon TNT 1-94-like beta-barrel" evidence="2">
    <location>
        <begin position="128"/>
        <end position="206"/>
    </location>
</feature>
<reference evidence="4" key="1">
    <citation type="journal article" date="2019" name="Gigascience">
        <title>De novo genome assembly of the endangered Acer yangbiense, a plant species with extremely small populations endemic to Yunnan Province, China.</title>
        <authorList>
            <person name="Yang J."/>
            <person name="Wariss H.M."/>
            <person name="Tao L."/>
            <person name="Zhang R."/>
            <person name="Yun Q."/>
            <person name="Hollingsworth P."/>
            <person name="Dao Z."/>
            <person name="Luo G."/>
            <person name="Guo H."/>
            <person name="Ma Y."/>
            <person name="Sun W."/>
        </authorList>
    </citation>
    <scope>NUCLEOTIDE SEQUENCE [LARGE SCALE GENOMIC DNA]</scope>
    <source>
        <strain evidence="4">cv. br00</strain>
    </source>
</reference>
<dbReference type="PANTHER" id="PTHR47592">
    <property type="entry name" value="PBF68 PROTEIN"/>
    <property type="match status" value="1"/>
</dbReference>
<sequence length="278" mass="31052">MREEVKTEGALFAKHHGGDRSKWKKKKGQEGHISGSATTNNSSKKGSFKSKYPPCHHCNKEGPPAFKCWRRPDAKCSKCNQLGHEAVICRGKIQQQQQEIAAQVAEQEDEDQLFVATCFISECSTESWLIDSGCTNHMTNDKKLFKSLMPTDITKVKIGNGDYIFVEGKGTITITSSSGIKLISYVLYVPEINQNLLSVGQLIERGLKVVFEEGCCQILDANREEILKADLEDEGSIRGTRLIQDIYQRCNDANQQEIHDQEDMIGTGHIPKMDTIAT</sequence>
<dbReference type="SUPFAM" id="SSF57756">
    <property type="entry name" value="Retrovirus zinc finger-like domains"/>
    <property type="match status" value="1"/>
</dbReference>
<evidence type="ECO:0000313" key="4">
    <source>
        <dbReference type="Proteomes" id="UP000326939"/>
    </source>
</evidence>
<dbReference type="Proteomes" id="UP000326939">
    <property type="component" value="Chromosome 15"/>
</dbReference>
<proteinExistence type="predicted"/>
<protein>
    <recommendedName>
        <fullName evidence="2">Retrovirus-related Pol polyprotein from transposon TNT 1-94-like beta-barrel domain-containing protein</fullName>
    </recommendedName>
</protein>
<dbReference type="AlphaFoldDB" id="A0A5N5K129"/>
<organism evidence="3 4">
    <name type="scientific">Salix brachista</name>
    <dbReference type="NCBI Taxonomy" id="2182728"/>
    <lineage>
        <taxon>Eukaryota</taxon>
        <taxon>Viridiplantae</taxon>
        <taxon>Streptophyta</taxon>
        <taxon>Embryophyta</taxon>
        <taxon>Tracheophyta</taxon>
        <taxon>Spermatophyta</taxon>
        <taxon>Magnoliopsida</taxon>
        <taxon>eudicotyledons</taxon>
        <taxon>Gunneridae</taxon>
        <taxon>Pentapetalae</taxon>
        <taxon>rosids</taxon>
        <taxon>fabids</taxon>
        <taxon>Malpighiales</taxon>
        <taxon>Salicaceae</taxon>
        <taxon>Saliceae</taxon>
        <taxon>Salix</taxon>
    </lineage>
</organism>
<feature type="region of interest" description="Disordered" evidence="1">
    <location>
        <begin position="1"/>
        <end position="46"/>
    </location>
</feature>
<dbReference type="InterPro" id="IPR054722">
    <property type="entry name" value="PolX-like_BBD"/>
</dbReference>
<keyword evidence="4" id="KW-1185">Reference proteome</keyword>
<evidence type="ECO:0000313" key="3">
    <source>
        <dbReference type="EMBL" id="KAB5524566.1"/>
    </source>
</evidence>
<dbReference type="PANTHER" id="PTHR47592:SF27">
    <property type="entry name" value="OS08G0421700 PROTEIN"/>
    <property type="match status" value="1"/>
</dbReference>
<dbReference type="GO" id="GO:0008270">
    <property type="term" value="F:zinc ion binding"/>
    <property type="evidence" value="ECO:0007669"/>
    <property type="project" value="InterPro"/>
</dbReference>
<evidence type="ECO:0000256" key="1">
    <source>
        <dbReference type="SAM" id="MobiDB-lite"/>
    </source>
</evidence>
<dbReference type="InterPro" id="IPR036875">
    <property type="entry name" value="Znf_CCHC_sf"/>
</dbReference>
<dbReference type="GO" id="GO:0003676">
    <property type="term" value="F:nucleic acid binding"/>
    <property type="evidence" value="ECO:0007669"/>
    <property type="project" value="InterPro"/>
</dbReference>
<name>A0A5N5K129_9ROSI</name>
<dbReference type="Pfam" id="PF22936">
    <property type="entry name" value="Pol_BBD"/>
    <property type="match status" value="1"/>
</dbReference>
<evidence type="ECO:0000259" key="2">
    <source>
        <dbReference type="Pfam" id="PF22936"/>
    </source>
</evidence>
<comment type="caution">
    <text evidence="3">The sequence shown here is derived from an EMBL/GenBank/DDBJ whole genome shotgun (WGS) entry which is preliminary data.</text>
</comment>
<dbReference type="EMBL" id="VDCV01000015">
    <property type="protein sequence ID" value="KAB5524566.1"/>
    <property type="molecule type" value="Genomic_DNA"/>
</dbReference>